<evidence type="ECO:0000259" key="4">
    <source>
        <dbReference type="Pfam" id="PF00080"/>
    </source>
</evidence>
<dbReference type="Gene3D" id="2.60.40.200">
    <property type="entry name" value="Superoxide dismutase, copper/zinc binding domain"/>
    <property type="match status" value="1"/>
</dbReference>
<dbReference type="InterPro" id="IPR036423">
    <property type="entry name" value="SOD-like_Cu/Zn_dom_sf"/>
</dbReference>
<keyword evidence="3" id="KW-0732">Signal</keyword>
<feature type="domain" description="Superoxide dismutase copper/zinc binding" evidence="4">
    <location>
        <begin position="85"/>
        <end position="197"/>
    </location>
</feature>
<dbReference type="Proteomes" id="UP001058271">
    <property type="component" value="Chromosome"/>
</dbReference>
<reference evidence="5" key="1">
    <citation type="submission" date="2021-04" db="EMBL/GenBank/DDBJ databases">
        <title>Biosynthetic gene clusters of Dactylosporangioum roseum.</title>
        <authorList>
            <person name="Hartkoorn R.C."/>
            <person name="Beaudoing E."/>
            <person name="Hot D."/>
            <person name="Moureu S."/>
        </authorList>
    </citation>
    <scope>NUCLEOTIDE SEQUENCE</scope>
    <source>
        <strain evidence="5">NRRL B-16295</strain>
    </source>
</reference>
<dbReference type="PROSITE" id="PS51257">
    <property type="entry name" value="PROKAR_LIPOPROTEIN"/>
    <property type="match status" value="1"/>
</dbReference>
<proteinExistence type="inferred from homology"/>
<feature type="chain" id="PRO_5046761679" evidence="3">
    <location>
        <begin position="22"/>
        <end position="201"/>
    </location>
</feature>
<dbReference type="Pfam" id="PF00080">
    <property type="entry name" value="Sod_Cu"/>
    <property type="match status" value="1"/>
</dbReference>
<organism evidence="5 6">
    <name type="scientific">Dactylosporangium roseum</name>
    <dbReference type="NCBI Taxonomy" id="47989"/>
    <lineage>
        <taxon>Bacteria</taxon>
        <taxon>Bacillati</taxon>
        <taxon>Actinomycetota</taxon>
        <taxon>Actinomycetes</taxon>
        <taxon>Micromonosporales</taxon>
        <taxon>Micromonosporaceae</taxon>
        <taxon>Dactylosporangium</taxon>
    </lineage>
</organism>
<feature type="signal peptide" evidence="3">
    <location>
        <begin position="1"/>
        <end position="21"/>
    </location>
</feature>
<evidence type="ECO:0000256" key="3">
    <source>
        <dbReference type="SAM" id="SignalP"/>
    </source>
</evidence>
<protein>
    <submittedName>
        <fullName evidence="5">Superoxide dismutase family protein</fullName>
    </submittedName>
</protein>
<accession>A0ABY5ZD12</accession>
<evidence type="ECO:0000256" key="1">
    <source>
        <dbReference type="ARBA" id="ARBA00010457"/>
    </source>
</evidence>
<gene>
    <name evidence="5" type="ORF">Drose_18585</name>
</gene>
<evidence type="ECO:0000313" key="6">
    <source>
        <dbReference type="Proteomes" id="UP001058271"/>
    </source>
</evidence>
<evidence type="ECO:0000256" key="2">
    <source>
        <dbReference type="SAM" id="MobiDB-lite"/>
    </source>
</evidence>
<dbReference type="EMBL" id="CP073721">
    <property type="protein sequence ID" value="UWZ40028.1"/>
    <property type="molecule type" value="Genomic_DNA"/>
</dbReference>
<evidence type="ECO:0000313" key="5">
    <source>
        <dbReference type="EMBL" id="UWZ40028.1"/>
    </source>
</evidence>
<feature type="region of interest" description="Disordered" evidence="2">
    <location>
        <begin position="104"/>
        <end position="140"/>
    </location>
</feature>
<dbReference type="InterPro" id="IPR001424">
    <property type="entry name" value="SOD_Cu_Zn_dom"/>
</dbReference>
<sequence>MPMNRCAVAALTLLTMVAGCGDDPHAPAATPSATQPVKATAKGTFVPAASAPADAKALLYEPSAVQGSPSADLTLISGKGRTMESLVVTGFDAKRRYGAHLHTERCGTDPSAAGPHFQHHADPKAGRSPSTDPSYANPHNEAWLDFTTDASGRGEATAEQDWELTPDHRPYSLVIHAEPTSTKPGSAGAAGSRVACLTITY</sequence>
<dbReference type="SUPFAM" id="SSF49329">
    <property type="entry name" value="Cu,Zn superoxide dismutase-like"/>
    <property type="match status" value="1"/>
</dbReference>
<comment type="similarity">
    <text evidence="1">Belongs to the Cu-Zn superoxide dismutase family.</text>
</comment>
<keyword evidence="6" id="KW-1185">Reference proteome</keyword>
<name>A0ABY5ZD12_9ACTN</name>